<evidence type="ECO:0000313" key="3">
    <source>
        <dbReference type="Proteomes" id="UP001276854"/>
    </source>
</evidence>
<feature type="chain" id="PRO_5045725566" evidence="1">
    <location>
        <begin position="22"/>
        <end position="145"/>
    </location>
</feature>
<dbReference type="RefSeq" id="WP_318065491.1">
    <property type="nucleotide sequence ID" value="NZ_JAWONS010000252.1"/>
</dbReference>
<keyword evidence="3" id="KW-1185">Reference proteome</keyword>
<reference evidence="2 3" key="1">
    <citation type="submission" date="2023-10" db="EMBL/GenBank/DDBJ databases">
        <title>A novel Glycoside Hydrolase 43-Like Enzyme from Clostrdium boliviensis is an Endo-xylanase, and a Candidate for Xylooligosaccharides Production from Different Xylan Substrates.</title>
        <authorList>
            <person name="Alvarez M.T."/>
            <person name="Rocabado-Villegas L.R."/>
            <person name="Salas-Veizaga D.M."/>
            <person name="Linares-Pasten J.A."/>
            <person name="Gudmundsdottir E.E."/>
            <person name="Hreggvidsson G.O."/>
            <person name="Adlercreutz P."/>
            <person name="Nordberg Karlsson E."/>
        </authorList>
    </citation>
    <scope>NUCLEOTIDE SEQUENCE [LARGE SCALE GENOMIC DNA]</scope>
    <source>
        <strain evidence="2 3">E-1</strain>
    </source>
</reference>
<dbReference type="EMBL" id="JAWONS010000252">
    <property type="protein sequence ID" value="MDW2799291.1"/>
    <property type="molecule type" value="Genomic_DNA"/>
</dbReference>
<proteinExistence type="predicted"/>
<organism evidence="2 3">
    <name type="scientific">Clostridium boliviensis</name>
    <dbReference type="NCBI Taxonomy" id="318465"/>
    <lineage>
        <taxon>Bacteria</taxon>
        <taxon>Bacillati</taxon>
        <taxon>Bacillota</taxon>
        <taxon>Clostridia</taxon>
        <taxon>Eubacteriales</taxon>
        <taxon>Clostridiaceae</taxon>
        <taxon>Clostridium</taxon>
    </lineage>
</organism>
<sequence length="145" mass="16551">MEIRKKPGFIRLILACFFCTAVFVTQLNTAQVVKRFGHPGYVSADTVTSDNLFHKKTAGLIEFNDVLGEETVGDVLLNITRRSSDQSIPLDFISLKSIYLLIPFAFWQLRTVLWQEGSISRMFVIHYIHNSDGEKEAAGRLWQKK</sequence>
<gene>
    <name evidence="2" type="ORF">RZO55_17090</name>
</gene>
<protein>
    <submittedName>
        <fullName evidence="2">Uncharacterized protein</fullName>
    </submittedName>
</protein>
<keyword evidence="1" id="KW-0732">Signal</keyword>
<dbReference type="Proteomes" id="UP001276854">
    <property type="component" value="Unassembled WGS sequence"/>
</dbReference>
<name>A0ABU4GNW1_9CLOT</name>
<comment type="caution">
    <text evidence="2">The sequence shown here is derived from an EMBL/GenBank/DDBJ whole genome shotgun (WGS) entry which is preliminary data.</text>
</comment>
<accession>A0ABU4GNW1</accession>
<evidence type="ECO:0000313" key="2">
    <source>
        <dbReference type="EMBL" id="MDW2799291.1"/>
    </source>
</evidence>
<feature type="signal peptide" evidence="1">
    <location>
        <begin position="1"/>
        <end position="21"/>
    </location>
</feature>
<evidence type="ECO:0000256" key="1">
    <source>
        <dbReference type="SAM" id="SignalP"/>
    </source>
</evidence>